<evidence type="ECO:0000256" key="3">
    <source>
        <dbReference type="ARBA" id="ARBA00022777"/>
    </source>
</evidence>
<evidence type="ECO:0000256" key="1">
    <source>
        <dbReference type="ARBA" id="ARBA00010688"/>
    </source>
</evidence>
<evidence type="ECO:0000313" key="6">
    <source>
        <dbReference type="Proteomes" id="UP000195273"/>
    </source>
</evidence>
<protein>
    <submittedName>
        <fullName evidence="5">5-dehydro-2-deoxygluconokinase</fullName>
        <ecNumber evidence="5">2.7.1.92</ecNumber>
    </submittedName>
</protein>
<dbReference type="InterPro" id="IPR029056">
    <property type="entry name" value="Ribokinase-like"/>
</dbReference>
<keyword evidence="3 5" id="KW-0418">Kinase</keyword>
<dbReference type="PANTHER" id="PTHR43085:SF49">
    <property type="entry name" value="5-DEHYDRO-2-DEOXYGLUCONOKINASE"/>
    <property type="match status" value="1"/>
</dbReference>
<name>A0A1Y0E8T1_9RHOB</name>
<evidence type="ECO:0000313" key="5">
    <source>
        <dbReference type="EMBL" id="ART99952.1"/>
    </source>
</evidence>
<dbReference type="Gene3D" id="3.40.1190.20">
    <property type="match status" value="1"/>
</dbReference>
<evidence type="ECO:0000259" key="4">
    <source>
        <dbReference type="Pfam" id="PF00294"/>
    </source>
</evidence>
<reference evidence="5 6" key="1">
    <citation type="submission" date="2017-05" db="EMBL/GenBank/DDBJ databases">
        <title>Genome Sequence of Loktanella vestfoldensis Strain SMR4r Isolated from a Culture of the Diatom Skeletonema marinoi.</title>
        <authorList>
            <person name="Topel M."/>
            <person name="Pinder M.I.M."/>
            <person name="Johansson O.N."/>
            <person name="Kourtchenko O."/>
            <person name="Godhe A."/>
            <person name="Clarke A.K."/>
        </authorList>
    </citation>
    <scope>NUCLEOTIDE SEQUENCE [LARGE SCALE GENOMIC DNA]</scope>
    <source>
        <strain evidence="5 6">SMR4r</strain>
    </source>
</reference>
<accession>A0A1Y0E8T1</accession>
<comment type="similarity">
    <text evidence="1">Belongs to the carbohydrate kinase PfkB family.</text>
</comment>
<feature type="domain" description="Carbohydrate kinase PfkB" evidence="4">
    <location>
        <begin position="9"/>
        <end position="305"/>
    </location>
</feature>
<proteinExistence type="inferred from homology"/>
<dbReference type="RefSeq" id="WP_087206249.1">
    <property type="nucleotide sequence ID" value="NZ_CP021431.1"/>
</dbReference>
<dbReference type="InterPro" id="IPR002173">
    <property type="entry name" value="Carboh/pur_kinase_PfkB_CS"/>
</dbReference>
<dbReference type="SUPFAM" id="SSF53613">
    <property type="entry name" value="Ribokinase-like"/>
    <property type="match status" value="1"/>
</dbReference>
<dbReference type="CDD" id="cd01166">
    <property type="entry name" value="KdgK"/>
    <property type="match status" value="1"/>
</dbReference>
<dbReference type="EMBL" id="CP021431">
    <property type="protein sequence ID" value="ART99952.1"/>
    <property type="molecule type" value="Genomic_DNA"/>
</dbReference>
<dbReference type="InterPro" id="IPR030830">
    <property type="entry name" value="Myo_inos_IolC"/>
</dbReference>
<dbReference type="InterPro" id="IPR050306">
    <property type="entry name" value="PfkB_Carbo_kinase"/>
</dbReference>
<dbReference type="EC" id="2.7.1.92" evidence="5"/>
<dbReference type="OrthoDB" id="9792663at2"/>
<keyword evidence="6" id="KW-1185">Reference proteome</keyword>
<gene>
    <name evidence="5" type="primary">iolC</name>
    <name evidence="5" type="ORF">LOKVESSMR4R_00617</name>
</gene>
<organism evidence="5 6">
    <name type="scientific">Yoonia vestfoldensis</name>
    <dbReference type="NCBI Taxonomy" id="245188"/>
    <lineage>
        <taxon>Bacteria</taxon>
        <taxon>Pseudomonadati</taxon>
        <taxon>Pseudomonadota</taxon>
        <taxon>Alphaproteobacteria</taxon>
        <taxon>Rhodobacterales</taxon>
        <taxon>Paracoccaceae</taxon>
        <taxon>Yoonia</taxon>
    </lineage>
</organism>
<dbReference type="KEGG" id="lvs:LOKVESSMR4R_00617"/>
<dbReference type="GO" id="GO:0047590">
    <property type="term" value="F:5-dehydro-2-deoxygluconokinase activity"/>
    <property type="evidence" value="ECO:0007669"/>
    <property type="project" value="UniProtKB-EC"/>
</dbReference>
<dbReference type="InterPro" id="IPR011611">
    <property type="entry name" value="PfkB_dom"/>
</dbReference>
<sequence>MKLSGNRFVIIGRAGMDFYPDPPGTKTEEATQFFACLGGSSANIGVAIRKLGGQVDLVTCVSDDAIGRFALNQLDHYGIGRAHVRSVGGEARNSLAVVETRIEDHQSVIYRNGAADFEMNDADVTAVDYAAYDALITTGTVFAAEPSRNATFLAFDLAKAAGLPLILDIDYRPYSWASAEEAAQVYSRAGAMCDVIIGNDVEFGFMAGDYDRGLDKARELVAKGASLAVYKMGEKGAITITPQGEVTTGIFRTKALKPTGAGDSFLGGFVAGLADGLALRDAVLQGSAAAAMVVSRVGCAPAMPTRAELDAFLHANADRKDAHAYSTP</sequence>
<dbReference type="NCBIfam" id="TIGR04382">
    <property type="entry name" value="myo_inos_iolC_N"/>
    <property type="match status" value="1"/>
</dbReference>
<dbReference type="Proteomes" id="UP000195273">
    <property type="component" value="Chromosome"/>
</dbReference>
<dbReference type="Pfam" id="PF00294">
    <property type="entry name" value="PfkB"/>
    <property type="match status" value="1"/>
</dbReference>
<dbReference type="AlphaFoldDB" id="A0A1Y0E8T1"/>
<keyword evidence="2 5" id="KW-0808">Transferase</keyword>
<evidence type="ECO:0000256" key="2">
    <source>
        <dbReference type="ARBA" id="ARBA00022679"/>
    </source>
</evidence>
<dbReference type="PROSITE" id="PS00584">
    <property type="entry name" value="PFKB_KINASES_2"/>
    <property type="match status" value="1"/>
</dbReference>
<dbReference type="PANTHER" id="PTHR43085">
    <property type="entry name" value="HEXOKINASE FAMILY MEMBER"/>
    <property type="match status" value="1"/>
</dbReference>